<protein>
    <submittedName>
        <fullName evidence="2">Uncharacterized protein</fullName>
    </submittedName>
</protein>
<dbReference type="AlphaFoldDB" id="A0A075A1B9"/>
<dbReference type="GeneID" id="20318195"/>
<name>A0A075A1B9_OPIVI</name>
<evidence type="ECO:0000256" key="1">
    <source>
        <dbReference type="SAM" id="MobiDB-lite"/>
    </source>
</evidence>
<proteinExistence type="predicted"/>
<keyword evidence="3" id="KW-1185">Reference proteome</keyword>
<evidence type="ECO:0000313" key="3">
    <source>
        <dbReference type="Proteomes" id="UP000054324"/>
    </source>
</evidence>
<organism evidence="2 3">
    <name type="scientific">Opisthorchis viverrini</name>
    <name type="common">Southeast Asian liver fluke</name>
    <dbReference type="NCBI Taxonomy" id="6198"/>
    <lineage>
        <taxon>Eukaryota</taxon>
        <taxon>Metazoa</taxon>
        <taxon>Spiralia</taxon>
        <taxon>Lophotrochozoa</taxon>
        <taxon>Platyhelminthes</taxon>
        <taxon>Trematoda</taxon>
        <taxon>Digenea</taxon>
        <taxon>Opisthorchiida</taxon>
        <taxon>Opisthorchiata</taxon>
        <taxon>Opisthorchiidae</taxon>
        <taxon>Opisthorchis</taxon>
    </lineage>
</organism>
<dbReference type="EMBL" id="KL596680">
    <property type="protein sequence ID" value="KER29350.1"/>
    <property type="molecule type" value="Genomic_DNA"/>
</dbReference>
<feature type="region of interest" description="Disordered" evidence="1">
    <location>
        <begin position="1"/>
        <end position="31"/>
    </location>
</feature>
<sequence>MAKETYPKGPMKTYTDANTQKKDPSRQCTEDVAPNKREDCCRPLSSWCCGTSDGRNKANPATGKQQRCSFLVFLN</sequence>
<dbReference type="CTD" id="20318195"/>
<dbReference type="RefSeq" id="XP_009166891.1">
    <property type="nucleotide sequence ID" value="XM_009168627.1"/>
</dbReference>
<dbReference type="Proteomes" id="UP000054324">
    <property type="component" value="Unassembled WGS sequence"/>
</dbReference>
<reference evidence="2 3" key="1">
    <citation type="submission" date="2013-11" db="EMBL/GenBank/DDBJ databases">
        <title>Opisthorchis viverrini - life in the bile duct.</title>
        <authorList>
            <person name="Young N.D."/>
            <person name="Nagarajan N."/>
            <person name="Lin S.J."/>
            <person name="Korhonen P.K."/>
            <person name="Jex A.R."/>
            <person name="Hall R.S."/>
            <person name="Safavi-Hemami H."/>
            <person name="Kaewkong W."/>
            <person name="Bertrand D."/>
            <person name="Gao S."/>
            <person name="Seet Q."/>
            <person name="Wongkham S."/>
            <person name="Teh B.T."/>
            <person name="Wongkham C."/>
            <person name="Intapan P.M."/>
            <person name="Maleewong W."/>
            <person name="Yang X."/>
            <person name="Hu M."/>
            <person name="Wang Z."/>
            <person name="Hofmann A."/>
            <person name="Sternberg P.W."/>
            <person name="Tan P."/>
            <person name="Wang J."/>
            <person name="Gasser R.B."/>
        </authorList>
    </citation>
    <scope>NUCLEOTIDE SEQUENCE [LARGE SCALE GENOMIC DNA]</scope>
</reference>
<evidence type="ECO:0000313" key="2">
    <source>
        <dbReference type="EMBL" id="KER29350.1"/>
    </source>
</evidence>
<accession>A0A075A1B9</accession>
<dbReference type="KEGG" id="ovi:T265_04009"/>
<gene>
    <name evidence="2" type="ORF">T265_04009</name>
</gene>
<feature type="compositionally biased region" description="Basic and acidic residues" evidence="1">
    <location>
        <begin position="19"/>
        <end position="31"/>
    </location>
</feature>